<evidence type="ECO:0000313" key="2">
    <source>
        <dbReference type="Proteomes" id="UP001552427"/>
    </source>
</evidence>
<reference evidence="1 2" key="1">
    <citation type="submission" date="2024-06" db="EMBL/GenBank/DDBJ databases">
        <title>The Natural Products Discovery Center: Release of the First 8490 Sequenced Strains for Exploring Actinobacteria Biosynthetic Diversity.</title>
        <authorList>
            <person name="Kalkreuter E."/>
            <person name="Kautsar S.A."/>
            <person name="Yang D."/>
            <person name="Bader C.D."/>
            <person name="Teijaro C.N."/>
            <person name="Fluegel L."/>
            <person name="Davis C.M."/>
            <person name="Simpson J.R."/>
            <person name="Lauterbach L."/>
            <person name="Steele A.D."/>
            <person name="Gui C."/>
            <person name="Meng S."/>
            <person name="Li G."/>
            <person name="Viehrig K."/>
            <person name="Ye F."/>
            <person name="Su P."/>
            <person name="Kiefer A.F."/>
            <person name="Nichols A."/>
            <person name="Cepeda A.J."/>
            <person name="Yan W."/>
            <person name="Fan B."/>
            <person name="Jiang Y."/>
            <person name="Adhikari A."/>
            <person name="Zheng C.-J."/>
            <person name="Schuster L."/>
            <person name="Cowan T.M."/>
            <person name="Smanski M.J."/>
            <person name="Chevrette M.G."/>
            <person name="De Carvalho L.P.S."/>
            <person name="Shen B."/>
        </authorList>
    </citation>
    <scope>NUCLEOTIDE SEQUENCE [LARGE SCALE GENOMIC DNA]</scope>
    <source>
        <strain evidence="1 2">NPDC049574</strain>
    </source>
</reference>
<keyword evidence="2" id="KW-1185">Reference proteome</keyword>
<accession>A0ABV3H4N4</accession>
<comment type="caution">
    <text evidence="1">The sequence shown here is derived from an EMBL/GenBank/DDBJ whole genome shotgun (WGS) entry which is preliminary data.</text>
</comment>
<dbReference type="EMBL" id="JBFARM010000005">
    <property type="protein sequence ID" value="MEV4287405.1"/>
    <property type="molecule type" value="Genomic_DNA"/>
</dbReference>
<protein>
    <submittedName>
        <fullName evidence="1">DUF5131 family protein</fullName>
    </submittedName>
</protein>
<evidence type="ECO:0000313" key="1">
    <source>
        <dbReference type="EMBL" id="MEV4287405.1"/>
    </source>
</evidence>
<proteinExistence type="predicted"/>
<dbReference type="Proteomes" id="UP001552427">
    <property type="component" value="Unassembled WGS sequence"/>
</dbReference>
<organism evidence="1 2">
    <name type="scientific">Nonomuraea bangladeshensis</name>
    <dbReference type="NCBI Taxonomy" id="404385"/>
    <lineage>
        <taxon>Bacteria</taxon>
        <taxon>Bacillati</taxon>
        <taxon>Actinomycetota</taxon>
        <taxon>Actinomycetes</taxon>
        <taxon>Streptosporangiales</taxon>
        <taxon>Streptosporangiaceae</taxon>
        <taxon>Nonomuraea</taxon>
    </lineage>
</organism>
<name>A0ABV3H4N4_9ACTN</name>
<dbReference type="RefSeq" id="WP_364450841.1">
    <property type="nucleotide sequence ID" value="NZ_JBFARM010000005.1"/>
</dbReference>
<gene>
    <name evidence="1" type="ORF">AB0K40_18015</name>
</gene>
<sequence>MTTNTITGAARTEAWDGTDLDQPSRWHKPRLIVITTDLFDDDHDDKDIWSAFDVMEWAERHTFYVPTSHYARMARFVQRRMDALREYAAKFDDCPTEAMRNSPAAKWARERAAAPPPAHIRIHASVRYDQASGDVVPELGPAGAR</sequence>
<dbReference type="InterPro" id="IPR011101">
    <property type="entry name" value="DUF5131"/>
</dbReference>
<dbReference type="Pfam" id="PF07505">
    <property type="entry name" value="DUF5131"/>
    <property type="match status" value="1"/>
</dbReference>